<comment type="caution">
    <text evidence="1">The sequence shown here is derived from an EMBL/GenBank/DDBJ whole genome shotgun (WGS) entry which is preliminary data.</text>
</comment>
<name>A0ACC0VQR1_9STRA</name>
<gene>
    <name evidence="1" type="ORF">PsorP6_002876</name>
</gene>
<reference evidence="1 2" key="1">
    <citation type="journal article" date="2022" name="bioRxiv">
        <title>The genome of the oomycete Peronosclerospora sorghi, a cosmopolitan pathogen of maize and sorghum, is inflated with dispersed pseudogenes.</title>
        <authorList>
            <person name="Fletcher K."/>
            <person name="Martin F."/>
            <person name="Isakeit T."/>
            <person name="Cavanaugh K."/>
            <person name="Magill C."/>
            <person name="Michelmore R."/>
        </authorList>
    </citation>
    <scope>NUCLEOTIDE SEQUENCE [LARGE SCALE GENOMIC DNA]</scope>
    <source>
        <strain evidence="1">P6</strain>
    </source>
</reference>
<organism evidence="1 2">
    <name type="scientific">Peronosclerospora sorghi</name>
    <dbReference type="NCBI Taxonomy" id="230839"/>
    <lineage>
        <taxon>Eukaryota</taxon>
        <taxon>Sar</taxon>
        <taxon>Stramenopiles</taxon>
        <taxon>Oomycota</taxon>
        <taxon>Peronosporomycetes</taxon>
        <taxon>Peronosporales</taxon>
        <taxon>Peronosporaceae</taxon>
        <taxon>Peronosclerospora</taxon>
    </lineage>
</organism>
<proteinExistence type="predicted"/>
<accession>A0ACC0VQR1</accession>
<evidence type="ECO:0000313" key="1">
    <source>
        <dbReference type="EMBL" id="KAI9908547.1"/>
    </source>
</evidence>
<protein>
    <submittedName>
        <fullName evidence="1">Uncharacterized protein</fullName>
    </submittedName>
</protein>
<dbReference type="EMBL" id="CM047587">
    <property type="protein sequence ID" value="KAI9908547.1"/>
    <property type="molecule type" value="Genomic_DNA"/>
</dbReference>
<dbReference type="Proteomes" id="UP001163321">
    <property type="component" value="Chromosome 8"/>
</dbReference>
<sequence length="154" mass="17415">MVLRVAVGEDQLEIVRYLVANGAMLNLQEKKHRFTPLMLVMAQQHPSFEKIFQTILKGKPYLNLQESSVQTVLHLATHFIEKLFWTAANDSEYEEETVLKLLLKTKANVNAVYMKKMTALHIAVRKGNIEIVQKVIETGRANVNAVDGKGDTPL</sequence>
<evidence type="ECO:0000313" key="2">
    <source>
        <dbReference type="Proteomes" id="UP001163321"/>
    </source>
</evidence>
<keyword evidence="2" id="KW-1185">Reference proteome</keyword>